<evidence type="ECO:0000313" key="1">
    <source>
        <dbReference type="EMBL" id="KAF5814773.1"/>
    </source>
</evidence>
<sequence length="58" mass="6876">MSRIFIIYAIVIKIKTNIKKLVINKPTFVNFRKILKTIKNQLSELLFLMMNDNCFADK</sequence>
<keyword evidence="2" id="KW-1185">Reference proteome</keyword>
<dbReference type="EMBL" id="MNCJ02000318">
    <property type="protein sequence ID" value="KAF5814773.1"/>
    <property type="molecule type" value="Genomic_DNA"/>
</dbReference>
<name>A0A9K3JGJ7_HELAN</name>
<comment type="caution">
    <text evidence="1">The sequence shown here is derived from an EMBL/GenBank/DDBJ whole genome shotgun (WGS) entry which is preliminary data.</text>
</comment>
<organism evidence="1 2">
    <name type="scientific">Helianthus annuus</name>
    <name type="common">Common sunflower</name>
    <dbReference type="NCBI Taxonomy" id="4232"/>
    <lineage>
        <taxon>Eukaryota</taxon>
        <taxon>Viridiplantae</taxon>
        <taxon>Streptophyta</taxon>
        <taxon>Embryophyta</taxon>
        <taxon>Tracheophyta</taxon>
        <taxon>Spermatophyta</taxon>
        <taxon>Magnoliopsida</taxon>
        <taxon>eudicotyledons</taxon>
        <taxon>Gunneridae</taxon>
        <taxon>Pentapetalae</taxon>
        <taxon>asterids</taxon>
        <taxon>campanulids</taxon>
        <taxon>Asterales</taxon>
        <taxon>Asteraceae</taxon>
        <taxon>Asteroideae</taxon>
        <taxon>Heliantheae alliance</taxon>
        <taxon>Heliantheae</taxon>
        <taxon>Helianthus</taxon>
    </lineage>
</organism>
<gene>
    <name evidence="1" type="ORF">HanXRQr2_Chr03g0114881</name>
</gene>
<accession>A0A9K3JGJ7</accession>
<proteinExistence type="predicted"/>
<reference evidence="1" key="2">
    <citation type="submission" date="2020-06" db="EMBL/GenBank/DDBJ databases">
        <title>Helianthus annuus Genome sequencing and assembly Release 2.</title>
        <authorList>
            <person name="Gouzy J."/>
            <person name="Langlade N."/>
            <person name="Munos S."/>
        </authorList>
    </citation>
    <scope>NUCLEOTIDE SEQUENCE</scope>
    <source>
        <tissue evidence="1">Leaves</tissue>
    </source>
</reference>
<dbReference type="AlphaFoldDB" id="A0A9K3JGJ7"/>
<evidence type="ECO:0000313" key="2">
    <source>
        <dbReference type="Proteomes" id="UP000215914"/>
    </source>
</evidence>
<dbReference type="Gramene" id="mRNA:HanXRQr2_Chr03g0114881">
    <property type="protein sequence ID" value="CDS:HanXRQr2_Chr03g0114881.1"/>
    <property type="gene ID" value="HanXRQr2_Chr03g0114881"/>
</dbReference>
<reference evidence="1" key="1">
    <citation type="journal article" date="2017" name="Nature">
        <title>The sunflower genome provides insights into oil metabolism, flowering and Asterid evolution.</title>
        <authorList>
            <person name="Badouin H."/>
            <person name="Gouzy J."/>
            <person name="Grassa C.J."/>
            <person name="Murat F."/>
            <person name="Staton S.E."/>
            <person name="Cottret L."/>
            <person name="Lelandais-Briere C."/>
            <person name="Owens G.L."/>
            <person name="Carrere S."/>
            <person name="Mayjonade B."/>
            <person name="Legrand L."/>
            <person name="Gill N."/>
            <person name="Kane N.C."/>
            <person name="Bowers J.E."/>
            <person name="Hubner S."/>
            <person name="Bellec A."/>
            <person name="Berard A."/>
            <person name="Berges H."/>
            <person name="Blanchet N."/>
            <person name="Boniface M.C."/>
            <person name="Brunel D."/>
            <person name="Catrice O."/>
            <person name="Chaidir N."/>
            <person name="Claudel C."/>
            <person name="Donnadieu C."/>
            <person name="Faraut T."/>
            <person name="Fievet G."/>
            <person name="Helmstetter N."/>
            <person name="King M."/>
            <person name="Knapp S.J."/>
            <person name="Lai Z."/>
            <person name="Le Paslier M.C."/>
            <person name="Lippi Y."/>
            <person name="Lorenzon L."/>
            <person name="Mandel J.R."/>
            <person name="Marage G."/>
            <person name="Marchand G."/>
            <person name="Marquand E."/>
            <person name="Bret-Mestries E."/>
            <person name="Morien E."/>
            <person name="Nambeesan S."/>
            <person name="Nguyen T."/>
            <person name="Pegot-Espagnet P."/>
            <person name="Pouilly N."/>
            <person name="Raftis F."/>
            <person name="Sallet E."/>
            <person name="Schiex T."/>
            <person name="Thomas J."/>
            <person name="Vandecasteele C."/>
            <person name="Vares D."/>
            <person name="Vear F."/>
            <person name="Vautrin S."/>
            <person name="Crespi M."/>
            <person name="Mangin B."/>
            <person name="Burke J.M."/>
            <person name="Salse J."/>
            <person name="Munos S."/>
            <person name="Vincourt P."/>
            <person name="Rieseberg L.H."/>
            <person name="Langlade N.B."/>
        </authorList>
    </citation>
    <scope>NUCLEOTIDE SEQUENCE</scope>
    <source>
        <tissue evidence="1">Leaves</tissue>
    </source>
</reference>
<dbReference type="Proteomes" id="UP000215914">
    <property type="component" value="Unassembled WGS sequence"/>
</dbReference>
<protein>
    <submittedName>
        <fullName evidence="1">Uncharacterized protein</fullName>
    </submittedName>
</protein>